<keyword evidence="5" id="KW-0460">Magnesium</keyword>
<dbReference type="GO" id="GO:0046081">
    <property type="term" value="P:dUTP catabolic process"/>
    <property type="evidence" value="ECO:0007669"/>
    <property type="project" value="InterPro"/>
</dbReference>
<evidence type="ECO:0000313" key="8">
    <source>
        <dbReference type="Proteomes" id="UP000228976"/>
    </source>
</evidence>
<evidence type="ECO:0000256" key="1">
    <source>
        <dbReference type="ARBA" id="ARBA00006581"/>
    </source>
</evidence>
<dbReference type="GO" id="GO:0006226">
    <property type="term" value="P:dUMP biosynthetic process"/>
    <property type="evidence" value="ECO:0007669"/>
    <property type="project" value="UniProtKB-UniRule"/>
</dbReference>
<feature type="binding site" evidence="5">
    <location>
        <begin position="83"/>
        <end position="85"/>
    </location>
    <ligand>
        <name>substrate</name>
    </ligand>
</feature>
<evidence type="ECO:0000256" key="4">
    <source>
        <dbReference type="ARBA" id="ARBA00047686"/>
    </source>
</evidence>
<dbReference type="InterPro" id="IPR008181">
    <property type="entry name" value="dUTPase"/>
</dbReference>
<dbReference type="UniPathway" id="UPA00610">
    <property type="reaction ID" value="UER00666"/>
</dbReference>
<feature type="binding site" evidence="5">
    <location>
        <position position="96"/>
    </location>
    <ligand>
        <name>substrate</name>
    </ligand>
</feature>
<name>A0A261FAY6_9BIFI</name>
<dbReference type="InterPro" id="IPR036157">
    <property type="entry name" value="dUTPase-like_sf"/>
</dbReference>
<comment type="caution">
    <text evidence="5">Lacks conserved residue(s) required for the propagation of feature annotation.</text>
</comment>
<gene>
    <name evidence="5" type="primary">dut</name>
    <name evidence="7" type="ORF">AEAE_0621</name>
</gene>
<reference evidence="7 8" key="1">
    <citation type="journal article" date="2017" name="BMC Genomics">
        <title>Comparative genomic and phylogenomic analyses of the Bifidobacteriaceae family.</title>
        <authorList>
            <person name="Lugli G.A."/>
            <person name="Milani C."/>
            <person name="Turroni F."/>
            <person name="Duranti S."/>
            <person name="Mancabelli L."/>
            <person name="Mangifesta M."/>
            <person name="Ferrario C."/>
            <person name="Modesto M."/>
            <person name="Mattarelli P."/>
            <person name="Jiri K."/>
            <person name="van Sinderen D."/>
            <person name="Ventura M."/>
        </authorList>
    </citation>
    <scope>NUCLEOTIDE SEQUENCE [LARGE SCALE GENOMIC DNA]</scope>
    <source>
        <strain evidence="7 8">LMG 21773</strain>
    </source>
</reference>
<dbReference type="HAMAP" id="MF_00116">
    <property type="entry name" value="dUTPase_bact"/>
    <property type="match status" value="1"/>
</dbReference>
<dbReference type="GO" id="GO:0000287">
    <property type="term" value="F:magnesium ion binding"/>
    <property type="evidence" value="ECO:0007669"/>
    <property type="project" value="UniProtKB-UniRule"/>
</dbReference>
<dbReference type="NCBIfam" id="NF001862">
    <property type="entry name" value="PRK00601.1"/>
    <property type="match status" value="1"/>
</dbReference>
<feature type="binding site" evidence="5">
    <location>
        <begin position="100"/>
        <end position="102"/>
    </location>
    <ligand>
        <name>substrate</name>
    </ligand>
</feature>
<dbReference type="PANTHER" id="PTHR11241:SF0">
    <property type="entry name" value="DEOXYURIDINE 5'-TRIPHOSPHATE NUCLEOTIDOHYDROLASE"/>
    <property type="match status" value="1"/>
</dbReference>
<dbReference type="Pfam" id="PF00692">
    <property type="entry name" value="dUTPase"/>
    <property type="match status" value="1"/>
</dbReference>
<sequence>MSSQATAPLTALMSDGPEIVPVLITGVDDKEPAFIPSYEHEGDAGADLRSAIDFDIKPFERVLVPTGICLAIPDGFVILVHPRSGLGWKKGITLPNAPGTIDSGYRGEIKVPLVNLDPTHTWHFSQGDRIAQMVIQRYWRGSFAQVSALPDSQRSQGGFGSTGVQN</sequence>
<dbReference type="EMBL" id="MWWU01000002">
    <property type="protein sequence ID" value="OZG56133.1"/>
    <property type="molecule type" value="Genomic_DNA"/>
</dbReference>
<dbReference type="Proteomes" id="UP000228976">
    <property type="component" value="Unassembled WGS sequence"/>
</dbReference>
<dbReference type="GO" id="GO:0004170">
    <property type="term" value="F:dUTP diphosphatase activity"/>
    <property type="evidence" value="ECO:0007669"/>
    <property type="project" value="UniProtKB-UniRule"/>
</dbReference>
<dbReference type="NCBIfam" id="TIGR00576">
    <property type="entry name" value="dut"/>
    <property type="match status" value="1"/>
</dbReference>
<comment type="caution">
    <text evidence="7">The sequence shown here is derived from an EMBL/GenBank/DDBJ whole genome shotgun (WGS) entry which is preliminary data.</text>
</comment>
<dbReference type="InterPro" id="IPR033704">
    <property type="entry name" value="dUTPase_trimeric"/>
</dbReference>
<dbReference type="InterPro" id="IPR029054">
    <property type="entry name" value="dUTPase-like"/>
</dbReference>
<protein>
    <recommendedName>
        <fullName evidence="5">Deoxyuridine 5'-triphosphate nucleotidohydrolase</fullName>
        <shortName evidence="5">dUTPase</shortName>
        <ecNumber evidence="5">3.6.1.23</ecNumber>
    </recommendedName>
    <alternativeName>
        <fullName evidence="5">dUTP pyrophosphatase</fullName>
    </alternativeName>
</protein>
<comment type="catalytic activity">
    <reaction evidence="4 5">
        <text>dUTP + H2O = dUMP + diphosphate + H(+)</text>
        <dbReference type="Rhea" id="RHEA:10248"/>
        <dbReference type="ChEBI" id="CHEBI:15377"/>
        <dbReference type="ChEBI" id="CHEBI:15378"/>
        <dbReference type="ChEBI" id="CHEBI:33019"/>
        <dbReference type="ChEBI" id="CHEBI:61555"/>
        <dbReference type="ChEBI" id="CHEBI:246422"/>
        <dbReference type="EC" id="3.6.1.23"/>
    </reaction>
</comment>
<dbReference type="SUPFAM" id="SSF51283">
    <property type="entry name" value="dUTPase-like"/>
    <property type="match status" value="1"/>
</dbReference>
<evidence type="ECO:0000256" key="2">
    <source>
        <dbReference type="ARBA" id="ARBA00022801"/>
    </source>
</evidence>
<accession>A0A261FAY6</accession>
<evidence type="ECO:0000256" key="3">
    <source>
        <dbReference type="ARBA" id="ARBA00023080"/>
    </source>
</evidence>
<keyword evidence="3 5" id="KW-0546">Nucleotide metabolism</keyword>
<comment type="cofactor">
    <cofactor evidence="5">
        <name>Mg(2+)</name>
        <dbReference type="ChEBI" id="CHEBI:18420"/>
    </cofactor>
</comment>
<proteinExistence type="inferred from homology"/>
<feature type="domain" description="dUTPase-like" evidence="6">
    <location>
        <begin position="34"/>
        <end position="163"/>
    </location>
</feature>
<comment type="pathway">
    <text evidence="5">Pyrimidine metabolism; dUMP biosynthesis; dUMP from dCTP (dUTP route): step 2/2.</text>
</comment>
<dbReference type="AlphaFoldDB" id="A0A261FAY6"/>
<evidence type="ECO:0000313" key="7">
    <source>
        <dbReference type="EMBL" id="OZG56133.1"/>
    </source>
</evidence>
<dbReference type="Gene3D" id="2.70.40.10">
    <property type="match status" value="1"/>
</dbReference>
<organism evidence="7 8">
    <name type="scientific">Aeriscardovia aeriphila</name>
    <dbReference type="NCBI Taxonomy" id="218139"/>
    <lineage>
        <taxon>Bacteria</taxon>
        <taxon>Bacillati</taxon>
        <taxon>Actinomycetota</taxon>
        <taxon>Actinomycetes</taxon>
        <taxon>Bifidobacteriales</taxon>
        <taxon>Bifidobacteriaceae</taxon>
        <taxon>Aeriscardovia</taxon>
    </lineage>
</organism>
<dbReference type="CDD" id="cd07557">
    <property type="entry name" value="trimeric_dUTPase"/>
    <property type="match status" value="1"/>
</dbReference>
<keyword evidence="2 5" id="KW-0378">Hydrolase</keyword>
<dbReference type="EC" id="3.6.1.23" evidence="5"/>
<comment type="function">
    <text evidence="5">This enzyme is involved in nucleotide metabolism: it produces dUMP, the immediate precursor of thymidine nucleotides and it decreases the intracellular concentration of dUTP so that uracil cannot be incorporated into DNA.</text>
</comment>
<keyword evidence="8" id="KW-1185">Reference proteome</keyword>
<dbReference type="PANTHER" id="PTHR11241">
    <property type="entry name" value="DEOXYURIDINE 5'-TRIPHOSPHATE NUCLEOTIDOHYDROLASE"/>
    <property type="match status" value="1"/>
</dbReference>
<evidence type="ECO:0000256" key="5">
    <source>
        <dbReference type="HAMAP-Rule" id="MF_00116"/>
    </source>
</evidence>
<evidence type="ECO:0000259" key="6">
    <source>
        <dbReference type="Pfam" id="PF00692"/>
    </source>
</evidence>
<comment type="similarity">
    <text evidence="1 5">Belongs to the dUTPase family.</text>
</comment>
<keyword evidence="5" id="KW-0479">Metal-binding</keyword>